<dbReference type="InterPro" id="IPR029063">
    <property type="entry name" value="SAM-dependent_MTases_sf"/>
</dbReference>
<dbReference type="STRING" id="1435377.SUSAZ_00500"/>
<evidence type="ECO:0000256" key="2">
    <source>
        <dbReference type="ARBA" id="ARBA00022679"/>
    </source>
</evidence>
<dbReference type="PANTHER" id="PTHR13610">
    <property type="entry name" value="METHYLTRANSFERASE DOMAIN-CONTAINING PROTEIN"/>
    <property type="match status" value="1"/>
</dbReference>
<dbReference type="OMA" id="DHTDKFA"/>
<dbReference type="GO" id="GO:0032259">
    <property type="term" value="P:methylation"/>
    <property type="evidence" value="ECO:0007669"/>
    <property type="project" value="UniProtKB-KW"/>
</dbReference>
<evidence type="ECO:0000256" key="1">
    <source>
        <dbReference type="ARBA" id="ARBA00022603"/>
    </source>
</evidence>
<dbReference type="EMBL" id="CP013694">
    <property type="protein sequence ID" value="ALU29499.1"/>
    <property type="molecule type" value="Genomic_DNA"/>
</dbReference>
<dbReference type="Proteomes" id="UP000060043">
    <property type="component" value="Chromosome"/>
</dbReference>
<dbReference type="RefSeq" id="WP_011277030.1">
    <property type="nucleotide sequence ID" value="NZ_BHWZ01000001.1"/>
</dbReference>
<dbReference type="OrthoDB" id="6027at2157"/>
<dbReference type="GO" id="GO:0031151">
    <property type="term" value="F:histone H3K79 methyltransferase activity"/>
    <property type="evidence" value="ECO:0007669"/>
    <property type="project" value="InterPro"/>
</dbReference>
<protein>
    <recommendedName>
        <fullName evidence="4">DOT1 domain-containing protein</fullName>
    </recommendedName>
</protein>
<feature type="domain" description="DOT1" evidence="4">
    <location>
        <begin position="10"/>
        <end position="64"/>
    </location>
</feature>
<gene>
    <name evidence="5" type="ORF">ATY89_05755</name>
    <name evidence="6" type="ORF">ATZ20_08780</name>
</gene>
<dbReference type="Pfam" id="PF08123">
    <property type="entry name" value="DOT1"/>
    <property type="match status" value="1"/>
</dbReference>
<evidence type="ECO:0000313" key="8">
    <source>
        <dbReference type="Proteomes" id="UP000065473"/>
    </source>
</evidence>
<evidence type="ECO:0000313" key="7">
    <source>
        <dbReference type="Proteomes" id="UP000060043"/>
    </source>
</evidence>
<accession>A0A0U3FGP0</accession>
<dbReference type="InterPro" id="IPR026170">
    <property type="entry name" value="FAM173A/B"/>
</dbReference>
<dbReference type="PANTHER" id="PTHR13610:SF11">
    <property type="entry name" value="METHYLTRANSFERASE DOMAIN-CONTAINING PROTEIN"/>
    <property type="match status" value="1"/>
</dbReference>
<organism evidence="5 8">
    <name type="scientific">Sulfolobus acidocaldarius</name>
    <dbReference type="NCBI Taxonomy" id="2285"/>
    <lineage>
        <taxon>Archaea</taxon>
        <taxon>Thermoproteota</taxon>
        <taxon>Thermoprotei</taxon>
        <taxon>Sulfolobales</taxon>
        <taxon>Sulfolobaceae</taxon>
        <taxon>Sulfolobus</taxon>
    </lineage>
</organism>
<evidence type="ECO:0000256" key="3">
    <source>
        <dbReference type="ARBA" id="ARBA00022691"/>
    </source>
</evidence>
<reference evidence="7 8" key="1">
    <citation type="submission" date="2015-12" db="EMBL/GenBank/DDBJ databases">
        <title>A stable core within a dynamic pangenome in Sulfolobus acidocaldarius.</title>
        <authorList>
            <person name="Anderson R."/>
            <person name="Kouris A."/>
            <person name="Seward C."/>
            <person name="Campbell K."/>
            <person name="Whitaker R."/>
        </authorList>
    </citation>
    <scope>NUCLEOTIDE SEQUENCE [LARGE SCALE GENOMIC DNA]</scope>
    <source>
        <strain evidence="5 8">GG12-C01-09</strain>
        <strain evidence="6 7">NG05B_CO5_07</strain>
    </source>
</reference>
<proteinExistence type="predicted"/>
<evidence type="ECO:0000259" key="4">
    <source>
        <dbReference type="Pfam" id="PF08123"/>
    </source>
</evidence>
<dbReference type="Proteomes" id="UP000065473">
    <property type="component" value="Chromosome"/>
</dbReference>
<dbReference type="AlphaFoldDB" id="A0A0U3FGP0"/>
<sequence length="155" mass="17309">MLVPFVPTPPEVAREMLRCADANENDVVLDLGSGMGAILNVAKKEFKVKLAIGVELDKKLSFVSYQENNRDVEIICGDMISLAPVLLPRATILVSYLSTRTNEIIEPYILGYAKKGAKIVSHDFQFQKLDLVKVKRITAMGFFGPTEHTIYCYKI</sequence>
<evidence type="ECO:0000313" key="5">
    <source>
        <dbReference type="EMBL" id="ALU29499.1"/>
    </source>
</evidence>
<evidence type="ECO:0000313" key="6">
    <source>
        <dbReference type="EMBL" id="ALU32229.1"/>
    </source>
</evidence>
<dbReference type="SUPFAM" id="SSF53335">
    <property type="entry name" value="S-adenosyl-L-methionine-dependent methyltransferases"/>
    <property type="match status" value="1"/>
</dbReference>
<keyword evidence="3" id="KW-0949">S-adenosyl-L-methionine</keyword>
<keyword evidence="2" id="KW-0808">Transferase</keyword>
<dbReference type="Gene3D" id="3.40.50.150">
    <property type="entry name" value="Vaccinia Virus protein VP39"/>
    <property type="match status" value="1"/>
</dbReference>
<dbReference type="PaxDb" id="1435377-SUSAZ_00500"/>
<dbReference type="GeneID" id="14550634"/>
<dbReference type="EMBL" id="CP013695">
    <property type="protein sequence ID" value="ALU32229.1"/>
    <property type="molecule type" value="Genomic_DNA"/>
</dbReference>
<name>A0A0U3FGP0_9CREN</name>
<dbReference type="InterPro" id="IPR025789">
    <property type="entry name" value="DOT1_dom"/>
</dbReference>
<keyword evidence="1" id="KW-0489">Methyltransferase</keyword>